<evidence type="ECO:0008006" key="7">
    <source>
        <dbReference type="Google" id="ProtNLM"/>
    </source>
</evidence>
<dbReference type="Proteomes" id="UP000193380">
    <property type="component" value="Unassembled WGS sequence"/>
</dbReference>
<sequence>MEQKETACFFICIIFYQIYCVLFSYINFTFPQTLKCFLSNGIKNMQILASGPELQTVIFGYVILVKTLSPDKCWTILVDPKTVLSILFQWQLPLTSSQYLTKQVDLLRQMNDQHAKVYEQLDVAARDLEQGNHRLILDNRVAQQRINCLTETINSLETHMEDLQTQVEELRTAQSDRSRRELAEQRHNLGAQSVSCLKELYDLQKDKYMAYESLRVEHSWPARKESCQDPDPDEENSVLQRSIQTLQAVLASERGKREAAEQETELTARENGALEQRLALLEGCRARQRELEAEVEELRQLWQADYANSVRRPDRLLLPDTVFFAPEEKPSLVQKEEEVGEQGRRSLQRCNSESVLKGTLADDIRRGHERTCIRRAEAVKQRGISLLNEVDAQYSALQVKYEELLRRCQLGADGLSHKAVQTPHSSHGTVSYPQRRLSSSATSIGLPAVPEDNGPQPEYKALFQEIFTCIQKTKEDLSENKWPSPGH</sequence>
<protein>
    <recommendedName>
        <fullName evidence="7">Cerebellar degeneration-related protein 2a</fullName>
    </recommendedName>
</protein>
<evidence type="ECO:0000313" key="6">
    <source>
        <dbReference type="Proteomes" id="UP000193380"/>
    </source>
</evidence>
<dbReference type="PANTHER" id="PTHR19232">
    <property type="entry name" value="CENTROCORTIN FAMILY MEMBER"/>
    <property type="match status" value="1"/>
</dbReference>
<dbReference type="PaxDb" id="8022-A0A060YJ33"/>
<evidence type="ECO:0000256" key="4">
    <source>
        <dbReference type="SAM" id="Phobius"/>
    </source>
</evidence>
<evidence type="ECO:0000256" key="2">
    <source>
        <dbReference type="ARBA" id="ARBA00023054"/>
    </source>
</evidence>
<reference evidence="5" key="1">
    <citation type="journal article" date="2014" name="Nat. Commun.">
        <title>The rainbow trout genome provides novel insights into evolution after whole-genome duplication in vertebrates.</title>
        <authorList>
            <person name="Berthelot C."/>
            <person name="Brunet F."/>
            <person name="Chalopin D."/>
            <person name="Juanchich A."/>
            <person name="Bernard M."/>
            <person name="Noel B."/>
            <person name="Bento P."/>
            <person name="Da Silva C."/>
            <person name="Labadie K."/>
            <person name="Alberti A."/>
            <person name="Aury J.M."/>
            <person name="Louis A."/>
            <person name="Dehais P."/>
            <person name="Bardou P."/>
            <person name="Montfort J."/>
            <person name="Klopp C."/>
            <person name="Cabau C."/>
            <person name="Gaspin C."/>
            <person name="Thorgaard G.H."/>
            <person name="Boussaha M."/>
            <person name="Quillet E."/>
            <person name="Guyomard R."/>
            <person name="Galiana D."/>
            <person name="Bobe J."/>
            <person name="Volff J.N."/>
            <person name="Genet C."/>
            <person name="Wincker P."/>
            <person name="Jaillon O."/>
            <person name="Roest Crollius H."/>
            <person name="Guiguen Y."/>
        </authorList>
    </citation>
    <scope>NUCLEOTIDE SEQUENCE [LARGE SCALE GENOMIC DNA]</scope>
</reference>
<feature type="coiled-coil region" evidence="3">
    <location>
        <begin position="243"/>
        <end position="301"/>
    </location>
</feature>
<evidence type="ECO:0000256" key="1">
    <source>
        <dbReference type="ARBA" id="ARBA00009019"/>
    </source>
</evidence>
<name>A0A060YJ33_ONCMY</name>
<keyword evidence="4" id="KW-0812">Transmembrane</keyword>
<evidence type="ECO:0000313" key="5">
    <source>
        <dbReference type="EMBL" id="CDQ89150.1"/>
    </source>
</evidence>
<feature type="coiled-coil region" evidence="3">
    <location>
        <begin position="139"/>
        <end position="173"/>
    </location>
</feature>
<dbReference type="PANTHER" id="PTHR19232:SF1">
    <property type="entry name" value="CEREBELLAR DEGENERATION-RELATED PROTEIN 2"/>
    <property type="match status" value="1"/>
</dbReference>
<keyword evidence="4" id="KW-0472">Membrane</keyword>
<keyword evidence="4" id="KW-1133">Transmembrane helix</keyword>
<comment type="similarity">
    <text evidence="1">Belongs to the CDR2 family.</text>
</comment>
<dbReference type="AlphaFoldDB" id="A0A060YJ33"/>
<reference evidence="5" key="2">
    <citation type="submission" date="2014-03" db="EMBL/GenBank/DDBJ databases">
        <authorList>
            <person name="Genoscope - CEA"/>
        </authorList>
    </citation>
    <scope>NUCLEOTIDE SEQUENCE</scope>
</reference>
<gene>
    <name evidence="5" type="ORF">GSONMT00040267001</name>
</gene>
<evidence type="ECO:0000256" key="3">
    <source>
        <dbReference type="SAM" id="Coils"/>
    </source>
</evidence>
<dbReference type="InterPro" id="IPR026079">
    <property type="entry name" value="CDR2"/>
</dbReference>
<feature type="transmembrane region" description="Helical" evidence="4">
    <location>
        <begin position="7"/>
        <end position="26"/>
    </location>
</feature>
<dbReference type="EMBL" id="FR909267">
    <property type="protein sequence ID" value="CDQ89150.1"/>
    <property type="molecule type" value="Genomic_DNA"/>
</dbReference>
<dbReference type="STRING" id="8022.A0A060YJ33"/>
<organism evidence="5 6">
    <name type="scientific">Oncorhynchus mykiss</name>
    <name type="common">Rainbow trout</name>
    <name type="synonym">Salmo gairdneri</name>
    <dbReference type="NCBI Taxonomy" id="8022"/>
    <lineage>
        <taxon>Eukaryota</taxon>
        <taxon>Metazoa</taxon>
        <taxon>Chordata</taxon>
        <taxon>Craniata</taxon>
        <taxon>Vertebrata</taxon>
        <taxon>Euteleostomi</taxon>
        <taxon>Actinopterygii</taxon>
        <taxon>Neopterygii</taxon>
        <taxon>Teleostei</taxon>
        <taxon>Protacanthopterygii</taxon>
        <taxon>Salmoniformes</taxon>
        <taxon>Salmonidae</taxon>
        <taxon>Salmoninae</taxon>
        <taxon>Oncorhynchus</taxon>
    </lineage>
</organism>
<proteinExistence type="inferred from homology"/>
<accession>A0A060YJ33</accession>
<keyword evidence="2 3" id="KW-0175">Coiled coil</keyword>